<proteinExistence type="predicted"/>
<reference evidence="2" key="1">
    <citation type="submission" date="2022-12" db="EMBL/GenBank/DDBJ databases">
        <title>Reference genome sequencing for broad-spectrum identification of bacterial and archaeal isolates by mass spectrometry.</title>
        <authorList>
            <person name="Sekiguchi Y."/>
            <person name="Tourlousse D.M."/>
        </authorList>
    </citation>
    <scope>NUCLEOTIDE SEQUENCE</scope>
    <source>
        <strain evidence="2">10succ1</strain>
    </source>
</reference>
<dbReference type="Gene3D" id="3.60.21.10">
    <property type="match status" value="1"/>
</dbReference>
<protein>
    <recommendedName>
        <fullName evidence="1">Calcineurin-like phosphoesterase domain-containing protein</fullName>
    </recommendedName>
</protein>
<dbReference type="InterPro" id="IPR004843">
    <property type="entry name" value="Calcineurin-like_PHP"/>
</dbReference>
<dbReference type="RefSeq" id="WP_281835859.1">
    <property type="nucleotide sequence ID" value="NZ_BSDY01000009.1"/>
</dbReference>
<sequence>MKNLKNIIVLLLVFLVVGCSSVEEREDLVTPPVKEVVDEKPVVETPVEEVEKPVVEEEKPEEKVVEPVKPVIPPKPKENPKKEIVIVGTADLHGRIFPYKYKEFDRDDVGGFARVATFVKKMRRKYPDMLLIDMGDAYFYEPFVKADSPSVVGILNDLKYDMMVMGNHELYMKNSYLMEEMGKFNGKAIVNNVYKAKDHSEGIILPSYAIFNIDGVRVAFTGSSIPQKGIRKILLSYEYDIADPLLETQRSVEEMEGKYDLLVGAFHLNKFGQDGDSGVVEVMEGVPQFDFAFNGHEHVDEGDWSAVGKHIIANNAYGITASYAVVKMELINQKWTVKSIEPHIVPLENLEPDPEFMKKYEELHQETIDYVDSGFHNWEKIYHKLHQYIIP</sequence>
<dbReference type="PROSITE" id="PS51257">
    <property type="entry name" value="PROKAR_LIPOPROTEIN"/>
    <property type="match status" value="1"/>
</dbReference>
<dbReference type="Pfam" id="PF00149">
    <property type="entry name" value="Metallophos"/>
    <property type="match status" value="1"/>
</dbReference>
<organism evidence="2 3">
    <name type="scientific">Propionigenium maris DSM 9537</name>
    <dbReference type="NCBI Taxonomy" id="1123000"/>
    <lineage>
        <taxon>Bacteria</taxon>
        <taxon>Fusobacteriati</taxon>
        <taxon>Fusobacteriota</taxon>
        <taxon>Fusobacteriia</taxon>
        <taxon>Fusobacteriales</taxon>
        <taxon>Fusobacteriaceae</taxon>
        <taxon>Propionigenium</taxon>
    </lineage>
</organism>
<dbReference type="Proteomes" id="UP001144471">
    <property type="component" value="Unassembled WGS sequence"/>
</dbReference>
<dbReference type="GO" id="GO:0009166">
    <property type="term" value="P:nucleotide catabolic process"/>
    <property type="evidence" value="ECO:0007669"/>
    <property type="project" value="InterPro"/>
</dbReference>
<feature type="domain" description="Calcineurin-like phosphoesterase" evidence="1">
    <location>
        <begin position="86"/>
        <end position="299"/>
    </location>
</feature>
<gene>
    <name evidence="2" type="ORF">PM10SUCC1_21160</name>
</gene>
<dbReference type="EMBL" id="BSDY01000009">
    <property type="protein sequence ID" value="GLI56602.1"/>
    <property type="molecule type" value="Genomic_DNA"/>
</dbReference>
<evidence type="ECO:0000259" key="1">
    <source>
        <dbReference type="Pfam" id="PF00149"/>
    </source>
</evidence>
<dbReference type="InterPro" id="IPR029052">
    <property type="entry name" value="Metallo-depent_PP-like"/>
</dbReference>
<dbReference type="GO" id="GO:0030288">
    <property type="term" value="C:outer membrane-bounded periplasmic space"/>
    <property type="evidence" value="ECO:0007669"/>
    <property type="project" value="TreeGrafter"/>
</dbReference>
<dbReference type="GO" id="GO:0016787">
    <property type="term" value="F:hydrolase activity"/>
    <property type="evidence" value="ECO:0007669"/>
    <property type="project" value="InterPro"/>
</dbReference>
<dbReference type="PANTHER" id="PTHR11575">
    <property type="entry name" value="5'-NUCLEOTIDASE-RELATED"/>
    <property type="match status" value="1"/>
</dbReference>
<evidence type="ECO:0000313" key="2">
    <source>
        <dbReference type="EMBL" id="GLI56602.1"/>
    </source>
</evidence>
<dbReference type="SUPFAM" id="SSF56300">
    <property type="entry name" value="Metallo-dependent phosphatases"/>
    <property type="match status" value="1"/>
</dbReference>
<dbReference type="AlphaFoldDB" id="A0A9W6GLS4"/>
<keyword evidence="3" id="KW-1185">Reference proteome</keyword>
<dbReference type="PANTHER" id="PTHR11575:SF6">
    <property type="entry name" value="2',3'-CYCLIC-NUCLEOTIDE 2'-PHOSPHODIESTERASE_3'-NUCLEOTIDASE"/>
    <property type="match status" value="1"/>
</dbReference>
<name>A0A9W6GLS4_9FUSO</name>
<dbReference type="InterPro" id="IPR006179">
    <property type="entry name" value="5_nucleotidase/apyrase"/>
</dbReference>
<accession>A0A9W6GLS4</accession>
<comment type="caution">
    <text evidence="2">The sequence shown here is derived from an EMBL/GenBank/DDBJ whole genome shotgun (WGS) entry which is preliminary data.</text>
</comment>
<evidence type="ECO:0000313" key="3">
    <source>
        <dbReference type="Proteomes" id="UP001144471"/>
    </source>
</evidence>